<proteinExistence type="predicted"/>
<dbReference type="Pfam" id="PF10704">
    <property type="entry name" value="DUF2508"/>
    <property type="match status" value="1"/>
</dbReference>
<reference evidence="2" key="1">
    <citation type="journal article" date="2019" name="Int. J. Syst. Evol. Microbiol.">
        <title>The Global Catalogue of Microorganisms (GCM) 10K type strain sequencing project: providing services to taxonomists for standard genome sequencing and annotation.</title>
        <authorList>
            <consortium name="The Broad Institute Genomics Platform"/>
            <consortium name="The Broad Institute Genome Sequencing Center for Infectious Disease"/>
            <person name="Wu L."/>
            <person name="Ma J."/>
        </authorList>
    </citation>
    <scope>NUCLEOTIDE SEQUENCE [LARGE SCALE GENOMIC DNA]</scope>
    <source>
        <strain evidence="2">CCM 8933</strain>
    </source>
</reference>
<keyword evidence="2" id="KW-1185">Reference proteome</keyword>
<evidence type="ECO:0000313" key="1">
    <source>
        <dbReference type="EMBL" id="MFC6180379.1"/>
    </source>
</evidence>
<organism evidence="1 2">
    <name type="scientific">Lactiplantibacillus daowaiensis</name>
    <dbReference type="NCBI Taxonomy" id="2559918"/>
    <lineage>
        <taxon>Bacteria</taxon>
        <taxon>Bacillati</taxon>
        <taxon>Bacillota</taxon>
        <taxon>Bacilli</taxon>
        <taxon>Lactobacillales</taxon>
        <taxon>Lactobacillaceae</taxon>
        <taxon>Lactiplantibacillus</taxon>
    </lineage>
</organism>
<evidence type="ECO:0000313" key="2">
    <source>
        <dbReference type="Proteomes" id="UP001596282"/>
    </source>
</evidence>
<dbReference type="InterPro" id="IPR019644">
    <property type="entry name" value="DUF2508"/>
</dbReference>
<comment type="caution">
    <text evidence="1">The sequence shown here is derived from an EMBL/GenBank/DDBJ whole genome shotgun (WGS) entry which is preliminary data.</text>
</comment>
<dbReference type="RefSeq" id="WP_379831759.1">
    <property type="nucleotide sequence ID" value="NZ_BJDJ01000003.1"/>
</dbReference>
<name>A0ABW1RYV1_9LACO</name>
<gene>
    <name evidence="1" type="ORF">ACFP5Y_03990</name>
</gene>
<dbReference type="EMBL" id="JBHSSC010000009">
    <property type="protein sequence ID" value="MFC6180379.1"/>
    <property type="molecule type" value="Genomic_DNA"/>
</dbReference>
<accession>A0ABW1RYV1</accession>
<protein>
    <submittedName>
        <fullName evidence="1">YaaL family protein</fullName>
    </submittedName>
</protein>
<dbReference type="Proteomes" id="UP001596282">
    <property type="component" value="Unassembled WGS sequence"/>
</dbReference>
<sequence length="87" mass="10363">MARIIFKRRKKIKQAQAVYDQQLLTLLDAAKLDWDRAKQNEQAIYDNNTNELVTQTALARAKYLYLYREARRRQVHGQKIQQSVIDK</sequence>